<dbReference type="PANTHER" id="PTHR10285">
    <property type="entry name" value="URIDINE KINASE"/>
    <property type="match status" value="1"/>
</dbReference>
<evidence type="ECO:0000256" key="1">
    <source>
        <dbReference type="SAM" id="MobiDB-lite"/>
    </source>
</evidence>
<keyword evidence="3" id="KW-1185">Reference proteome</keyword>
<reference evidence="2 3" key="1">
    <citation type="submission" date="2021-07" db="EMBL/GenBank/DDBJ databases">
        <title>Genome data of Colletotrichum spaethianum.</title>
        <authorList>
            <person name="Utami Y.D."/>
            <person name="Hiruma K."/>
        </authorList>
    </citation>
    <scope>NUCLEOTIDE SEQUENCE [LARGE SCALE GENOMIC DNA]</scope>
    <source>
        <strain evidence="2 3">MAFF 242679</strain>
    </source>
</reference>
<sequence>MSSLDDEDGDDVEFVADWRQELARQEEEQRRSTAQPEHAYDSTYSEPTWAYAEVLPISGQQPSTPYGQHSPLYDMQQYLMPRHQTLDWQLQSFAGYMTQQQPLFSGQNLQNSPVTPATVQLTSPISQYSTSLCQPQLPFISELWDQCVQESSRDSILGSSVQEQASQGTQQMQAMVPQQDVQPTQGPPQQGLGIWPSLEARLQMGSPAKIQNLIVGIGGCTRSGKSTLASHLRGLFQHLATGENRVVVISQDAYFVPTEECPPTAQGRRYVKHKDCFRAVNWWDLLHDVKAVAAGKPVPDPSGRKFTTAPCRLEPGQITAKANANYAGFLRSSGAEKKLWSEHFYRLNLEHQHAKQPQKYKDGSEDGIHWPAQLIIVEGFLMSAEYTESLSSADPPLAHGDEVQQAAYESLRNMIDHSLCLHVPKAEAKRRRCESPQYQYCSEGGSRLPHETWETEEYFEKVACEDLFRPAYMEYHDKVLRQTEEDLRFRASTFIDVDQASAGSHWIVLGEACARINRTIRLEKRRDQ</sequence>
<organism evidence="2 3">
    <name type="scientific">Colletotrichum liriopes</name>
    <dbReference type="NCBI Taxonomy" id="708192"/>
    <lineage>
        <taxon>Eukaryota</taxon>
        <taxon>Fungi</taxon>
        <taxon>Dikarya</taxon>
        <taxon>Ascomycota</taxon>
        <taxon>Pezizomycotina</taxon>
        <taxon>Sordariomycetes</taxon>
        <taxon>Hypocreomycetidae</taxon>
        <taxon>Glomerellales</taxon>
        <taxon>Glomerellaceae</taxon>
        <taxon>Colletotrichum</taxon>
        <taxon>Colletotrichum spaethianum species complex</taxon>
    </lineage>
</organism>
<feature type="compositionally biased region" description="Acidic residues" evidence="1">
    <location>
        <begin position="1"/>
        <end position="14"/>
    </location>
</feature>
<dbReference type="AlphaFoldDB" id="A0AA37LP77"/>
<evidence type="ECO:0000313" key="3">
    <source>
        <dbReference type="Proteomes" id="UP001055172"/>
    </source>
</evidence>
<feature type="region of interest" description="Disordered" evidence="1">
    <location>
        <begin position="158"/>
        <end position="188"/>
    </location>
</feature>
<dbReference type="InterPro" id="IPR027417">
    <property type="entry name" value="P-loop_NTPase"/>
</dbReference>
<feature type="compositionally biased region" description="Polar residues" evidence="1">
    <location>
        <begin position="158"/>
        <end position="173"/>
    </location>
</feature>
<dbReference type="Gene3D" id="3.40.50.300">
    <property type="entry name" value="P-loop containing nucleotide triphosphate hydrolases"/>
    <property type="match status" value="1"/>
</dbReference>
<feature type="region of interest" description="Disordered" evidence="1">
    <location>
        <begin position="1"/>
        <end position="43"/>
    </location>
</feature>
<dbReference type="EMBL" id="BPPX01000003">
    <property type="protein sequence ID" value="GJC79213.1"/>
    <property type="molecule type" value="Genomic_DNA"/>
</dbReference>
<comment type="caution">
    <text evidence="2">The sequence shown here is derived from an EMBL/GenBank/DDBJ whole genome shotgun (WGS) entry which is preliminary data.</text>
</comment>
<dbReference type="SUPFAM" id="SSF52540">
    <property type="entry name" value="P-loop containing nucleoside triphosphate hydrolases"/>
    <property type="match status" value="1"/>
</dbReference>
<gene>
    <name evidence="2" type="ORF">ColLi_02051</name>
</gene>
<feature type="compositionally biased region" description="Low complexity" evidence="1">
    <location>
        <begin position="176"/>
        <end position="188"/>
    </location>
</feature>
<accession>A0AA37LP77</accession>
<dbReference type="Proteomes" id="UP001055172">
    <property type="component" value="Unassembled WGS sequence"/>
</dbReference>
<protein>
    <submittedName>
        <fullName evidence="2">Uncharacterized protein</fullName>
    </submittedName>
</protein>
<evidence type="ECO:0000313" key="2">
    <source>
        <dbReference type="EMBL" id="GJC79213.1"/>
    </source>
</evidence>
<name>A0AA37LP77_9PEZI</name>
<proteinExistence type="predicted"/>
<feature type="compositionally biased region" description="Basic and acidic residues" evidence="1">
    <location>
        <begin position="16"/>
        <end position="31"/>
    </location>
</feature>